<evidence type="ECO:0000313" key="4">
    <source>
        <dbReference type="EMBL" id="CAD8093487.1"/>
    </source>
</evidence>
<keyword evidence="1" id="KW-0418">Kinase</keyword>
<feature type="transmembrane region" description="Helical" evidence="2">
    <location>
        <begin position="206"/>
        <end position="232"/>
    </location>
</feature>
<dbReference type="PANTHER" id="PTHR23086">
    <property type="entry name" value="PHOSPHATIDYLINOSITOL-4-PHOSPHATE 5-KINASE"/>
    <property type="match status" value="1"/>
</dbReference>
<evidence type="ECO:0000256" key="1">
    <source>
        <dbReference type="PROSITE-ProRule" id="PRU00781"/>
    </source>
</evidence>
<feature type="domain" description="PIPK" evidence="3">
    <location>
        <begin position="383"/>
        <end position="761"/>
    </location>
</feature>
<accession>A0A8S1NJW9</accession>
<feature type="transmembrane region" description="Helical" evidence="2">
    <location>
        <begin position="12"/>
        <end position="33"/>
    </location>
</feature>
<dbReference type="EMBL" id="CAJJDM010000096">
    <property type="protein sequence ID" value="CAD8093487.1"/>
    <property type="molecule type" value="Genomic_DNA"/>
</dbReference>
<keyword evidence="2" id="KW-1133">Transmembrane helix</keyword>
<keyword evidence="5" id="KW-1185">Reference proteome</keyword>
<dbReference type="Proteomes" id="UP000688137">
    <property type="component" value="Unassembled WGS sequence"/>
</dbReference>
<dbReference type="OMA" id="QIRECAQ"/>
<feature type="transmembrane region" description="Helical" evidence="2">
    <location>
        <begin position="162"/>
        <end position="185"/>
    </location>
</feature>
<dbReference type="GO" id="GO:0016308">
    <property type="term" value="F:1-phosphatidylinositol-4-phosphate 5-kinase activity"/>
    <property type="evidence" value="ECO:0007669"/>
    <property type="project" value="TreeGrafter"/>
</dbReference>
<keyword evidence="2" id="KW-0812">Transmembrane</keyword>
<comment type="caution">
    <text evidence="4">The sequence shown here is derived from an EMBL/GenBank/DDBJ whole genome shotgun (WGS) entry which is preliminary data.</text>
</comment>
<dbReference type="CDD" id="cd00139">
    <property type="entry name" value="PIPKc"/>
    <property type="match status" value="1"/>
</dbReference>
<protein>
    <recommendedName>
        <fullName evidence="3">PIPK domain-containing protein</fullName>
    </recommendedName>
</protein>
<keyword evidence="1" id="KW-0547">Nucleotide-binding</keyword>
<evidence type="ECO:0000259" key="3">
    <source>
        <dbReference type="PROSITE" id="PS51455"/>
    </source>
</evidence>
<dbReference type="GO" id="GO:0005886">
    <property type="term" value="C:plasma membrane"/>
    <property type="evidence" value="ECO:0007669"/>
    <property type="project" value="TreeGrafter"/>
</dbReference>
<reference evidence="4" key="1">
    <citation type="submission" date="2021-01" db="EMBL/GenBank/DDBJ databases">
        <authorList>
            <consortium name="Genoscope - CEA"/>
            <person name="William W."/>
        </authorList>
    </citation>
    <scope>NUCLEOTIDE SEQUENCE</scope>
</reference>
<proteinExistence type="predicted"/>
<dbReference type="PROSITE" id="PS51455">
    <property type="entry name" value="PIPK"/>
    <property type="match status" value="1"/>
</dbReference>
<dbReference type="InterPro" id="IPR023610">
    <property type="entry name" value="PInositol-4/5-P-5/4-kinase"/>
</dbReference>
<dbReference type="PANTHER" id="PTHR23086:SF8">
    <property type="entry name" value="PHOSPHATIDYLINOSITOL 5-PHOSPHATE 4-KINASE, ISOFORM A"/>
    <property type="match status" value="1"/>
</dbReference>
<keyword evidence="1" id="KW-0067">ATP-binding</keyword>
<dbReference type="InterPro" id="IPR002498">
    <property type="entry name" value="PInositol-4-P-4/5-kinase_core"/>
</dbReference>
<name>A0A8S1NJW9_PARPR</name>
<evidence type="ECO:0000313" key="5">
    <source>
        <dbReference type="Proteomes" id="UP000688137"/>
    </source>
</evidence>
<feature type="transmembrane region" description="Helical" evidence="2">
    <location>
        <begin position="82"/>
        <end position="110"/>
    </location>
</feature>
<sequence>MNIIQFKTVTSWIVLVLSIIGVLLSLFYIYTFFRIKKLHKSPGDIYFGMCLGEMVMMLHQQVKIKFISMTDSIVFIISDSKYNTSALCFINIVAFTFSVILIYSYTIQLYMHMIVRLIFTLQAKKINKWQGHLATWLISMLYAVISLVSFQESACGVTLSSTAPFTFIILLLSFFAMAITTRQYIKQECTTHSNSKLQKEGQNFMYYITRLFIAQSLIMTSFITFAMVAYLFSQIKQLENCSLNDSDTAWLVILGFFAQISAVVYPIVIPLIRLFDPFIFKHLKKYYHPDRFHLESRDISMIQQSFEETSLQQKKISLDGLSQSLIEQNSFHVSQEFASFRKPFTQSDYIRSNTAISNGRSRQLTMQNKQEDPFIHQLTNQLRSEIIKRILALILIQEHDKIKAINQNKCFKKILRHQANQDYDDQVVFTVNDMFLKEHFKDQFKIQNKKFKMISYAPVIFDILTKEDQENLDLLNCFDLETNQEQIRECAQTTGGKSGEFFFFNHNNKILLKTISMSELQILLEMIEQYFWHCTNNPNTLIAKILGIYTFEGFEIGRISMILMKNIGKINKMAIKRIFDLKGSSYDREVIKTIKPSGELNSQQLETIITKDKVLKDLDFLKLEKQIHISPEFCTSIYEQLEIDTLFLKSLGFMDYSLCIMIVDWFSFYESQLYHEIQDEEVINKIIGQKLIRLQHCYPSTIQKGQYYHIGIIDYLQKYNLQKITEKYAKKFLKLDSNLDTSSQNPYEYRKRFLTFMKRIL</sequence>
<keyword evidence="1" id="KW-0808">Transferase</keyword>
<feature type="transmembrane region" description="Helical" evidence="2">
    <location>
        <begin position="45"/>
        <end position="62"/>
    </location>
</feature>
<dbReference type="SMART" id="SM00330">
    <property type="entry name" value="PIPKc"/>
    <property type="match status" value="1"/>
</dbReference>
<organism evidence="4 5">
    <name type="scientific">Paramecium primaurelia</name>
    <dbReference type="NCBI Taxonomy" id="5886"/>
    <lineage>
        <taxon>Eukaryota</taxon>
        <taxon>Sar</taxon>
        <taxon>Alveolata</taxon>
        <taxon>Ciliophora</taxon>
        <taxon>Intramacronucleata</taxon>
        <taxon>Oligohymenophorea</taxon>
        <taxon>Peniculida</taxon>
        <taxon>Parameciidae</taxon>
        <taxon>Paramecium</taxon>
    </lineage>
</organism>
<dbReference type="Pfam" id="PF01504">
    <property type="entry name" value="PIP5K"/>
    <property type="match status" value="1"/>
</dbReference>
<gene>
    <name evidence="4" type="ORF">PPRIM_AZ9-3.1.T0930117</name>
</gene>
<dbReference type="GO" id="GO:0046854">
    <property type="term" value="P:phosphatidylinositol phosphate biosynthetic process"/>
    <property type="evidence" value="ECO:0007669"/>
    <property type="project" value="TreeGrafter"/>
</dbReference>
<dbReference type="AlphaFoldDB" id="A0A8S1NJW9"/>
<dbReference type="GO" id="GO:0005524">
    <property type="term" value="F:ATP binding"/>
    <property type="evidence" value="ECO:0007669"/>
    <property type="project" value="UniProtKB-UniRule"/>
</dbReference>
<evidence type="ECO:0000256" key="2">
    <source>
        <dbReference type="SAM" id="Phobius"/>
    </source>
</evidence>
<feature type="transmembrane region" description="Helical" evidence="2">
    <location>
        <begin position="131"/>
        <end position="150"/>
    </location>
</feature>
<keyword evidence="2" id="KW-0472">Membrane</keyword>
<feature type="transmembrane region" description="Helical" evidence="2">
    <location>
        <begin position="252"/>
        <end position="275"/>
    </location>
</feature>